<dbReference type="GO" id="GO:0005813">
    <property type="term" value="C:centrosome"/>
    <property type="evidence" value="ECO:0007669"/>
    <property type="project" value="TreeGrafter"/>
</dbReference>
<gene>
    <name evidence="2" type="ORF">XAT740_LOCUS57835</name>
</gene>
<dbReference type="PANTHER" id="PTHR22192">
    <property type="entry name" value="SPERIOLIN"/>
    <property type="match status" value="1"/>
</dbReference>
<keyword evidence="3" id="KW-1185">Reference proteome</keyword>
<dbReference type="Proteomes" id="UP000663828">
    <property type="component" value="Unassembled WGS sequence"/>
</dbReference>
<sequence length="279" mass="32815">MMKKQSNMKFNFESTRSSIKSQSNEKTYVCQRYAARHQITNESKAVRRKLIQETNINTTIIDVIERSPSDCPLTEQPFHERIDKYLQKDNSILPISSETKQNLNRLQRITDDVKLITKQLQSSLQVNQNNNSTNDTLDQRLIGEICYQLERRILVLIFSQSKQLYGYSLRYLPSIINNEPNGHDRSIYKKRLDNIQGYLSKENFSLHHHSILTFNFINKYGIYPDYQWLQSSSNLLTNVDEMKTFCLKLLSKEYHVDLSIIINSLDLISQCDGKPLFYW</sequence>
<organism evidence="2 3">
    <name type="scientific">Adineta ricciae</name>
    <name type="common">Rotifer</name>
    <dbReference type="NCBI Taxonomy" id="249248"/>
    <lineage>
        <taxon>Eukaryota</taxon>
        <taxon>Metazoa</taxon>
        <taxon>Spiralia</taxon>
        <taxon>Gnathifera</taxon>
        <taxon>Rotifera</taxon>
        <taxon>Eurotatoria</taxon>
        <taxon>Bdelloidea</taxon>
        <taxon>Adinetida</taxon>
        <taxon>Adinetidae</taxon>
        <taxon>Adineta</taxon>
    </lineage>
</organism>
<feature type="domain" description="Speriolin C-terminal" evidence="1">
    <location>
        <begin position="141"/>
        <end position="279"/>
    </location>
</feature>
<accession>A0A816FUF3</accession>
<evidence type="ECO:0000259" key="1">
    <source>
        <dbReference type="Pfam" id="PF15059"/>
    </source>
</evidence>
<proteinExistence type="predicted"/>
<reference evidence="2" key="1">
    <citation type="submission" date="2021-02" db="EMBL/GenBank/DDBJ databases">
        <authorList>
            <person name="Nowell W R."/>
        </authorList>
    </citation>
    <scope>NUCLEOTIDE SEQUENCE</scope>
</reference>
<dbReference type="Pfam" id="PF15059">
    <property type="entry name" value="Speriolin_C"/>
    <property type="match status" value="1"/>
</dbReference>
<evidence type="ECO:0000313" key="3">
    <source>
        <dbReference type="Proteomes" id="UP000663828"/>
    </source>
</evidence>
<dbReference type="InterPro" id="IPR026715">
    <property type="entry name" value="SPATC1"/>
</dbReference>
<comment type="caution">
    <text evidence="2">The sequence shown here is derived from an EMBL/GenBank/DDBJ whole genome shotgun (WGS) entry which is preliminary data.</text>
</comment>
<dbReference type="EMBL" id="CAJNOR010012202">
    <property type="protein sequence ID" value="CAF1666296.1"/>
    <property type="molecule type" value="Genomic_DNA"/>
</dbReference>
<dbReference type="PANTHER" id="PTHR22192:SF17">
    <property type="entry name" value="SPERIOLIN-LIKE PROTEIN"/>
    <property type="match status" value="1"/>
</dbReference>
<dbReference type="AlphaFoldDB" id="A0A816FUF3"/>
<evidence type="ECO:0000313" key="2">
    <source>
        <dbReference type="EMBL" id="CAF1666296.1"/>
    </source>
</evidence>
<dbReference type="InterPro" id="IPR029384">
    <property type="entry name" value="Speriolin_C"/>
</dbReference>
<protein>
    <recommendedName>
        <fullName evidence="1">Speriolin C-terminal domain-containing protein</fullName>
    </recommendedName>
</protein>
<name>A0A816FUF3_ADIRI</name>